<evidence type="ECO:0000256" key="1">
    <source>
        <dbReference type="SAM" id="MobiDB-lite"/>
    </source>
</evidence>
<evidence type="ECO:0000313" key="3">
    <source>
        <dbReference type="Proteomes" id="UP000707071"/>
    </source>
</evidence>
<protein>
    <recommendedName>
        <fullName evidence="4">FAR1 domain-containing protein</fullName>
    </recommendedName>
</protein>
<evidence type="ECO:0000313" key="2">
    <source>
        <dbReference type="EMBL" id="KAG6289556.1"/>
    </source>
</evidence>
<dbReference type="AlphaFoldDB" id="A0A9P7TX00"/>
<sequence>MESVPEPVSGPPRESAPEPTFEYSRTFDSIEEAIASARETAAVQGYSLAIHQRKTNSEGTVTSVRLRCSKGRKFTPHDTGTHPSKKRRTKSRKESCPFRLLIARDGDRGWCIGPSPNPCARRHSHDPDSFGTFPADRGNIVKRHSAFILAQWNARVKIYQILAGLRHIGDPDASLIKGQDIANFLKAQERTSSLGSRTSDK</sequence>
<name>A0A9P7TX00_9HYPO</name>
<keyword evidence="3" id="KW-1185">Reference proteome</keyword>
<gene>
    <name evidence="2" type="ORF">E4U09_004947</name>
</gene>
<feature type="region of interest" description="Disordered" evidence="1">
    <location>
        <begin position="1"/>
        <end position="20"/>
    </location>
</feature>
<organism evidence="2 3">
    <name type="scientific">Claviceps aff. purpurea</name>
    <dbReference type="NCBI Taxonomy" id="1967640"/>
    <lineage>
        <taxon>Eukaryota</taxon>
        <taxon>Fungi</taxon>
        <taxon>Dikarya</taxon>
        <taxon>Ascomycota</taxon>
        <taxon>Pezizomycotina</taxon>
        <taxon>Sordariomycetes</taxon>
        <taxon>Hypocreomycetidae</taxon>
        <taxon>Hypocreales</taxon>
        <taxon>Clavicipitaceae</taxon>
        <taxon>Claviceps</taxon>
    </lineage>
</organism>
<accession>A0A9P7TX00</accession>
<proteinExistence type="predicted"/>
<evidence type="ECO:0008006" key="4">
    <source>
        <dbReference type="Google" id="ProtNLM"/>
    </source>
</evidence>
<feature type="region of interest" description="Disordered" evidence="1">
    <location>
        <begin position="69"/>
        <end position="92"/>
    </location>
</feature>
<dbReference type="Proteomes" id="UP000707071">
    <property type="component" value="Unassembled WGS sequence"/>
</dbReference>
<dbReference type="EMBL" id="SRRH01000400">
    <property type="protein sequence ID" value="KAG6289556.1"/>
    <property type="molecule type" value="Genomic_DNA"/>
</dbReference>
<reference evidence="2 3" key="1">
    <citation type="journal article" date="2020" name="bioRxiv">
        <title>Whole genome comparisons of ergot fungi reveals the divergence and evolution of species within the genus Claviceps are the result of varying mechanisms driving genome evolution and host range expansion.</title>
        <authorList>
            <person name="Wyka S.A."/>
            <person name="Mondo S.J."/>
            <person name="Liu M."/>
            <person name="Dettman J."/>
            <person name="Nalam V."/>
            <person name="Broders K.D."/>
        </authorList>
    </citation>
    <scope>NUCLEOTIDE SEQUENCE [LARGE SCALE GENOMIC DNA]</scope>
    <source>
        <strain evidence="2 3">Clav52</strain>
    </source>
</reference>
<comment type="caution">
    <text evidence="2">The sequence shown here is derived from an EMBL/GenBank/DDBJ whole genome shotgun (WGS) entry which is preliminary data.</text>
</comment>